<comment type="caution">
    <text evidence="2">The sequence shown here is derived from an EMBL/GenBank/DDBJ whole genome shotgun (WGS) entry which is preliminary data.</text>
</comment>
<proteinExistence type="predicted"/>
<dbReference type="Proteomes" id="UP000499080">
    <property type="component" value="Unassembled WGS sequence"/>
</dbReference>
<evidence type="ECO:0000313" key="3">
    <source>
        <dbReference type="Proteomes" id="UP000499080"/>
    </source>
</evidence>
<dbReference type="AlphaFoldDB" id="A0A4Y2JAR3"/>
<accession>A0A4Y2JAR3</accession>
<evidence type="ECO:0000313" key="2">
    <source>
        <dbReference type="EMBL" id="GBM87371.1"/>
    </source>
</evidence>
<feature type="region of interest" description="Disordered" evidence="1">
    <location>
        <begin position="119"/>
        <end position="142"/>
    </location>
</feature>
<reference evidence="2 3" key="1">
    <citation type="journal article" date="2019" name="Sci. Rep.">
        <title>Orb-weaving spider Araneus ventricosus genome elucidates the spidroin gene catalogue.</title>
        <authorList>
            <person name="Kono N."/>
            <person name="Nakamura H."/>
            <person name="Ohtoshi R."/>
            <person name="Moran D.A.P."/>
            <person name="Shinohara A."/>
            <person name="Yoshida Y."/>
            <person name="Fujiwara M."/>
            <person name="Mori M."/>
            <person name="Tomita M."/>
            <person name="Arakawa K."/>
        </authorList>
    </citation>
    <scope>NUCLEOTIDE SEQUENCE [LARGE SCALE GENOMIC DNA]</scope>
</reference>
<sequence length="142" mass="16397">MCSMICAKCKRHSCTNAPTETDVATPTGDDVRNSKQMLELGEIYFQFGSQAANRKRLQMHARFFSLNDEDKRKSRHIVEAHEEVGYLHIFVDIFVRRLIQRVFSRSETYNDKVTCSIIPGKLTNNPTENDRHSPSRVNSGYR</sequence>
<gene>
    <name evidence="2" type="ORF">AVEN_137720_1</name>
</gene>
<keyword evidence="3" id="KW-1185">Reference proteome</keyword>
<organism evidence="2 3">
    <name type="scientific">Araneus ventricosus</name>
    <name type="common">Orbweaver spider</name>
    <name type="synonym">Epeira ventricosa</name>
    <dbReference type="NCBI Taxonomy" id="182803"/>
    <lineage>
        <taxon>Eukaryota</taxon>
        <taxon>Metazoa</taxon>
        <taxon>Ecdysozoa</taxon>
        <taxon>Arthropoda</taxon>
        <taxon>Chelicerata</taxon>
        <taxon>Arachnida</taxon>
        <taxon>Araneae</taxon>
        <taxon>Araneomorphae</taxon>
        <taxon>Entelegynae</taxon>
        <taxon>Araneoidea</taxon>
        <taxon>Araneidae</taxon>
        <taxon>Araneus</taxon>
    </lineage>
</organism>
<protein>
    <submittedName>
        <fullName evidence="2">Uncharacterized protein</fullName>
    </submittedName>
</protein>
<name>A0A4Y2JAR3_ARAVE</name>
<evidence type="ECO:0000256" key="1">
    <source>
        <dbReference type="SAM" id="MobiDB-lite"/>
    </source>
</evidence>
<dbReference type="EMBL" id="BGPR01003377">
    <property type="protein sequence ID" value="GBM87371.1"/>
    <property type="molecule type" value="Genomic_DNA"/>
</dbReference>